<dbReference type="Gene3D" id="3.40.50.150">
    <property type="entry name" value="Vaccinia Virus protein VP39"/>
    <property type="match status" value="1"/>
</dbReference>
<gene>
    <name evidence="2" type="ORF">JVW63_01015</name>
</gene>
<dbReference type="PANTHER" id="PTHR42912">
    <property type="entry name" value="METHYLTRANSFERASE"/>
    <property type="match status" value="1"/>
</dbReference>
<feature type="domain" description="Methyltransferase type 11" evidence="1">
    <location>
        <begin position="48"/>
        <end position="141"/>
    </location>
</feature>
<protein>
    <submittedName>
        <fullName evidence="2">Class I SAM-dependent methyltransferase</fullName>
    </submittedName>
</protein>
<evidence type="ECO:0000313" key="3">
    <source>
        <dbReference type="Proteomes" id="UP000705983"/>
    </source>
</evidence>
<accession>A0ABS2TCC3</accession>
<keyword evidence="2" id="KW-0808">Transferase</keyword>
<sequence>MSFSDFIPSGNQAVDPDLYDIENQAIDHEGVLWRALIDEADWAGKTLVDLGCGSGWWLPRYADAQTVIGIEPDTTLLPLARQRAGSATVLHGSAEHIPLGDSSVDVVHARFAYFFPHPEFDTSAGLNEVARVLRPGGRLIVIDNDTEEGEFTELLRMSPAAELQGQDTYAREWWKKQGATTKAIMSSWRFANRTDLEDVLRLEFPSDLAEGWLDQHPDRLHITYGYLLHTWTAVSLGSTKEKPHETAIRDANTTEPR</sequence>
<dbReference type="Pfam" id="PF08241">
    <property type="entry name" value="Methyltransf_11"/>
    <property type="match status" value="1"/>
</dbReference>
<proteinExistence type="predicted"/>
<dbReference type="Proteomes" id="UP000705983">
    <property type="component" value="Unassembled WGS sequence"/>
</dbReference>
<keyword evidence="2" id="KW-0489">Methyltransferase</keyword>
<dbReference type="GO" id="GO:0008168">
    <property type="term" value="F:methyltransferase activity"/>
    <property type="evidence" value="ECO:0007669"/>
    <property type="project" value="UniProtKB-KW"/>
</dbReference>
<dbReference type="InterPro" id="IPR050508">
    <property type="entry name" value="Methyltransf_Superfamily"/>
</dbReference>
<reference evidence="3" key="1">
    <citation type="submission" date="2021-02" db="EMBL/GenBank/DDBJ databases">
        <title>Leucobacter sp. CX169.</title>
        <authorList>
            <person name="Cheng Y."/>
        </authorList>
    </citation>
    <scope>NUCLEOTIDE SEQUENCE [LARGE SCALE GENOMIC DNA]</scope>
    <source>
        <strain evidence="3">JY899</strain>
    </source>
</reference>
<organism evidence="2 3">
    <name type="scientific">Flaviflexus equikiangi</name>
    <dbReference type="NCBI Taxonomy" id="2758573"/>
    <lineage>
        <taxon>Bacteria</taxon>
        <taxon>Bacillati</taxon>
        <taxon>Actinomycetota</taxon>
        <taxon>Actinomycetes</taxon>
        <taxon>Actinomycetales</taxon>
        <taxon>Actinomycetaceae</taxon>
        <taxon>Flaviflexus</taxon>
    </lineage>
</organism>
<dbReference type="CDD" id="cd02440">
    <property type="entry name" value="AdoMet_MTases"/>
    <property type="match status" value="1"/>
</dbReference>
<evidence type="ECO:0000259" key="1">
    <source>
        <dbReference type="Pfam" id="PF08241"/>
    </source>
</evidence>
<keyword evidence="3" id="KW-1185">Reference proteome</keyword>
<name>A0ABS2TCC3_9ACTO</name>
<dbReference type="SUPFAM" id="SSF53335">
    <property type="entry name" value="S-adenosyl-L-methionine-dependent methyltransferases"/>
    <property type="match status" value="1"/>
</dbReference>
<dbReference type="InterPro" id="IPR029063">
    <property type="entry name" value="SAM-dependent_MTases_sf"/>
</dbReference>
<dbReference type="InterPro" id="IPR013216">
    <property type="entry name" value="Methyltransf_11"/>
</dbReference>
<dbReference type="EMBL" id="JAFFJS010000001">
    <property type="protein sequence ID" value="MBM9432293.1"/>
    <property type="molecule type" value="Genomic_DNA"/>
</dbReference>
<dbReference type="RefSeq" id="WP_187995885.1">
    <property type="nucleotide sequence ID" value="NZ_JACEXG010000001.1"/>
</dbReference>
<evidence type="ECO:0000313" key="2">
    <source>
        <dbReference type="EMBL" id="MBM9432293.1"/>
    </source>
</evidence>
<dbReference type="GO" id="GO:0032259">
    <property type="term" value="P:methylation"/>
    <property type="evidence" value="ECO:0007669"/>
    <property type="project" value="UniProtKB-KW"/>
</dbReference>
<comment type="caution">
    <text evidence="2">The sequence shown here is derived from an EMBL/GenBank/DDBJ whole genome shotgun (WGS) entry which is preliminary data.</text>
</comment>